<feature type="signal peptide" evidence="1">
    <location>
        <begin position="1"/>
        <end position="22"/>
    </location>
</feature>
<reference evidence="2 3" key="1">
    <citation type="journal article" date="2015" name="Genome Biol. Evol.">
        <title>Comparative Genomics of a Bacterivorous Green Alga Reveals Evolutionary Causalities and Consequences of Phago-Mixotrophic Mode of Nutrition.</title>
        <authorList>
            <person name="Burns J.A."/>
            <person name="Paasch A."/>
            <person name="Narechania A."/>
            <person name="Kim E."/>
        </authorList>
    </citation>
    <scope>NUCLEOTIDE SEQUENCE [LARGE SCALE GENOMIC DNA]</scope>
    <source>
        <strain evidence="2 3">PLY_AMNH</strain>
    </source>
</reference>
<gene>
    <name evidence="2" type="ORF">CYMTET_46766</name>
</gene>
<proteinExistence type="predicted"/>
<comment type="caution">
    <text evidence="2">The sequence shown here is derived from an EMBL/GenBank/DDBJ whole genome shotgun (WGS) entry which is preliminary data.</text>
</comment>
<dbReference type="Proteomes" id="UP001190700">
    <property type="component" value="Unassembled WGS sequence"/>
</dbReference>
<dbReference type="EMBL" id="LGRX02032755">
    <property type="protein sequence ID" value="KAK3243611.1"/>
    <property type="molecule type" value="Genomic_DNA"/>
</dbReference>
<evidence type="ECO:0000313" key="2">
    <source>
        <dbReference type="EMBL" id="KAK3243611.1"/>
    </source>
</evidence>
<feature type="chain" id="PRO_5042183245" description="Sulfotransferase" evidence="1">
    <location>
        <begin position="23"/>
        <end position="368"/>
    </location>
</feature>
<evidence type="ECO:0008006" key="4">
    <source>
        <dbReference type="Google" id="ProtNLM"/>
    </source>
</evidence>
<sequence>MHKSTQRRFIVLVLYSAVRSSALPPWHPRSFKSRHVLIPENDTAKGGHGRNDAYYAGKTALAAKTPPCVLGLFRHTSKTGGHTLRNVFMRQELMGKWQYHAIMNVNLIEATWTNLTRAFTSSVAYESNLRVIVEAHTMRVEAQVEAMFAGLTLMKDFSARQPAHMQCRIAAFTLVRNPVHFYLSSYTFHVLKMNHSLHFPTYERWIAAFPNLQMLNIRGNISMFADPSIGACTGMLCTNRSEVALHSTMDDPTEGACKPGIFQKEACCPCPPIEEDGAAMRHLNQYDIVGLTESFILSLLLIADALGLDDTQLFYKDAFSQKTHDTNGVYKKLLDDPALKRMVELKAPQDFEMYAWAEASFLYLSHLW</sequence>
<dbReference type="AlphaFoldDB" id="A0AAE0BVM1"/>
<organism evidence="2 3">
    <name type="scientific">Cymbomonas tetramitiformis</name>
    <dbReference type="NCBI Taxonomy" id="36881"/>
    <lineage>
        <taxon>Eukaryota</taxon>
        <taxon>Viridiplantae</taxon>
        <taxon>Chlorophyta</taxon>
        <taxon>Pyramimonadophyceae</taxon>
        <taxon>Pyramimonadales</taxon>
        <taxon>Pyramimonadaceae</taxon>
        <taxon>Cymbomonas</taxon>
    </lineage>
</organism>
<evidence type="ECO:0000256" key="1">
    <source>
        <dbReference type="SAM" id="SignalP"/>
    </source>
</evidence>
<dbReference type="InterPro" id="IPR027417">
    <property type="entry name" value="P-loop_NTPase"/>
</dbReference>
<evidence type="ECO:0000313" key="3">
    <source>
        <dbReference type="Proteomes" id="UP001190700"/>
    </source>
</evidence>
<name>A0AAE0BVM1_9CHLO</name>
<accession>A0AAE0BVM1</accession>
<dbReference type="Gene3D" id="3.40.50.300">
    <property type="entry name" value="P-loop containing nucleotide triphosphate hydrolases"/>
    <property type="match status" value="1"/>
</dbReference>
<keyword evidence="3" id="KW-1185">Reference proteome</keyword>
<keyword evidence="1" id="KW-0732">Signal</keyword>
<protein>
    <recommendedName>
        <fullName evidence="4">Sulfotransferase</fullName>
    </recommendedName>
</protein>